<proteinExistence type="predicted"/>
<dbReference type="AlphaFoldDB" id="A0A6L2M9X6"/>
<evidence type="ECO:0000313" key="1">
    <source>
        <dbReference type="EMBL" id="GEU69364.1"/>
    </source>
</evidence>
<sequence length="169" mass="17819">MRKLKSVQQRVQGELLSLAASAGFKRVLSMHRTKDEFAAVLKKMIYEYAAELLSESTVAPVSKSLELSANVVPASSVVSLEQNEEQMSVVVDGSDLKMTDGAAHSMSGCVFVQGTSHVLDDVAEVTVVGSERVSSGLTDVVVALFAGEKGDGSAPYSIIEEVVVPSSVV</sequence>
<gene>
    <name evidence="1" type="ORF">Tci_041342</name>
</gene>
<comment type="caution">
    <text evidence="1">The sequence shown here is derived from an EMBL/GenBank/DDBJ whole genome shotgun (WGS) entry which is preliminary data.</text>
</comment>
<organism evidence="1">
    <name type="scientific">Tanacetum cinerariifolium</name>
    <name type="common">Dalmatian daisy</name>
    <name type="synonym">Chrysanthemum cinerariifolium</name>
    <dbReference type="NCBI Taxonomy" id="118510"/>
    <lineage>
        <taxon>Eukaryota</taxon>
        <taxon>Viridiplantae</taxon>
        <taxon>Streptophyta</taxon>
        <taxon>Embryophyta</taxon>
        <taxon>Tracheophyta</taxon>
        <taxon>Spermatophyta</taxon>
        <taxon>Magnoliopsida</taxon>
        <taxon>eudicotyledons</taxon>
        <taxon>Gunneridae</taxon>
        <taxon>Pentapetalae</taxon>
        <taxon>asterids</taxon>
        <taxon>campanulids</taxon>
        <taxon>Asterales</taxon>
        <taxon>Asteraceae</taxon>
        <taxon>Asteroideae</taxon>
        <taxon>Anthemideae</taxon>
        <taxon>Anthemidinae</taxon>
        <taxon>Tanacetum</taxon>
    </lineage>
</organism>
<accession>A0A6L2M9X6</accession>
<dbReference type="EMBL" id="BKCJ010005920">
    <property type="protein sequence ID" value="GEU69364.1"/>
    <property type="molecule type" value="Genomic_DNA"/>
</dbReference>
<reference evidence="1" key="1">
    <citation type="journal article" date="2019" name="Sci. Rep.">
        <title>Draft genome of Tanacetum cinerariifolium, the natural source of mosquito coil.</title>
        <authorList>
            <person name="Yamashiro T."/>
            <person name="Shiraishi A."/>
            <person name="Satake H."/>
            <person name="Nakayama K."/>
        </authorList>
    </citation>
    <scope>NUCLEOTIDE SEQUENCE</scope>
</reference>
<protein>
    <submittedName>
        <fullName evidence="1">Uncharacterized protein</fullName>
    </submittedName>
</protein>
<name>A0A6L2M9X6_TANCI</name>